<feature type="binding site" evidence="5">
    <location>
        <position position="399"/>
    </location>
    <ligand>
        <name>substrate</name>
    </ligand>
</feature>
<proteinExistence type="inferred from homology"/>
<dbReference type="InterPro" id="IPR002986">
    <property type="entry name" value="DAP_deCOOHase_LysA"/>
</dbReference>
<comment type="catalytic activity">
    <reaction evidence="5 8">
        <text>meso-2,6-diaminopimelate + H(+) = L-lysine + CO2</text>
        <dbReference type="Rhea" id="RHEA:15101"/>
        <dbReference type="ChEBI" id="CHEBI:15378"/>
        <dbReference type="ChEBI" id="CHEBI:16526"/>
        <dbReference type="ChEBI" id="CHEBI:32551"/>
        <dbReference type="ChEBI" id="CHEBI:57791"/>
        <dbReference type="EC" id="4.1.1.20"/>
    </reaction>
</comment>
<dbReference type="InterPro" id="IPR029066">
    <property type="entry name" value="PLP-binding_barrel"/>
</dbReference>
<dbReference type="EMBL" id="JABEQK010000014">
    <property type="protein sequence ID" value="MBB2206315.1"/>
    <property type="molecule type" value="Genomic_DNA"/>
</dbReference>
<dbReference type="PRINTS" id="PR01181">
    <property type="entry name" value="DAPDCRBXLASE"/>
</dbReference>
<keyword evidence="11" id="KW-1185">Reference proteome</keyword>
<feature type="binding site" evidence="5">
    <location>
        <position position="371"/>
    </location>
    <ligand>
        <name>substrate</name>
    </ligand>
</feature>
<dbReference type="UniPathway" id="UPA00034">
    <property type="reaction ID" value="UER00027"/>
</dbReference>
<dbReference type="EC" id="4.1.1.20" evidence="5 6"/>
<dbReference type="PANTHER" id="PTHR43727">
    <property type="entry name" value="DIAMINOPIMELATE DECARBOXYLASE"/>
    <property type="match status" value="1"/>
</dbReference>
<keyword evidence="4 5" id="KW-0456">Lyase</keyword>
<evidence type="ECO:0000256" key="1">
    <source>
        <dbReference type="ARBA" id="ARBA00001933"/>
    </source>
</evidence>
<evidence type="ECO:0000256" key="7">
    <source>
        <dbReference type="PIRSR" id="PIRSR600183-50"/>
    </source>
</evidence>
<dbReference type="CDD" id="cd06828">
    <property type="entry name" value="PLPDE_III_DapDC"/>
    <property type="match status" value="1"/>
</dbReference>
<name>A0A7W4KGA4_9PROT</name>
<dbReference type="InterPro" id="IPR022653">
    <property type="entry name" value="De-COase2_pyr-phos_BS"/>
</dbReference>
<evidence type="ECO:0000256" key="4">
    <source>
        <dbReference type="ARBA" id="ARBA00023239"/>
    </source>
</evidence>
<evidence type="ECO:0000313" key="11">
    <source>
        <dbReference type="Proteomes" id="UP000540556"/>
    </source>
</evidence>
<feature type="active site" description="Proton donor" evidence="7">
    <location>
        <position position="370"/>
    </location>
</feature>
<evidence type="ECO:0000259" key="9">
    <source>
        <dbReference type="Pfam" id="PF02784"/>
    </source>
</evidence>
<dbReference type="PROSITE" id="PS00879">
    <property type="entry name" value="ODR_DC_2_2"/>
    <property type="match status" value="1"/>
</dbReference>
<feature type="binding site" evidence="5">
    <location>
        <begin position="297"/>
        <end position="300"/>
    </location>
    <ligand>
        <name>pyridoxal 5'-phosphate</name>
        <dbReference type="ChEBI" id="CHEBI:597326"/>
    </ligand>
</feature>
<dbReference type="InterPro" id="IPR022657">
    <property type="entry name" value="De-COase2_CS"/>
</dbReference>
<keyword evidence="2 5" id="KW-0210">Decarboxylase</keyword>
<dbReference type="SUPFAM" id="SSF51419">
    <property type="entry name" value="PLP-binding barrel"/>
    <property type="match status" value="1"/>
</dbReference>
<feature type="binding site" evidence="5">
    <location>
        <position position="342"/>
    </location>
    <ligand>
        <name>substrate</name>
    </ligand>
</feature>
<comment type="function">
    <text evidence="5">Specifically catalyzes the decarboxylation of meso-diaminopimelate (meso-DAP) to L-lysine.</text>
</comment>
<feature type="binding site" evidence="5">
    <location>
        <position position="300"/>
    </location>
    <ligand>
        <name>substrate</name>
    </ligand>
</feature>
<keyword evidence="5" id="KW-0028">Amino-acid biosynthesis</keyword>
<dbReference type="PRINTS" id="PR01179">
    <property type="entry name" value="ODADCRBXLASE"/>
</dbReference>
<dbReference type="SUPFAM" id="SSF50621">
    <property type="entry name" value="Alanine racemase C-terminal domain-like"/>
    <property type="match status" value="1"/>
</dbReference>
<sequence>MLDCPSSPAEQDPTIAELLAARPHLSMHALDGLVLEEVPLNAIADAVGTPTWVMGTGTLRARYRLLDGAMRRAGLAPSIHFAVKANDHLAVLRVLAAEGAGADVVSGGELRRARAAGVPAERIVFSGVGKTREEMALALAEGIGHIAVESAEELDILSDVAAACGRVAPITLRVNPDVDAGTHEKITTGLSTNKFGIAYARAAALYERAATLPGLKPLGFSVHIGSQIVAMAPYRAAFARVAELVRTVRARGVPVSLVDCGGGLGISYRDEVEGAPEALAGAIRAELGDLDVQLAIEPGRWLAGPAGLLLSRVVLRKAGEDGLPSFLILDAAMNDLMRPSLYEAWHGILPVSARDATLPVEAVNVVGPVCESADSFADGRVLPRLDEGARVALLDTGAYGAVMSSTYNGRPLAAQVLVDGGRWSVIRARQPVESLWAADRIPDWVTPAPAGG</sequence>
<dbReference type="PROSITE" id="PS00878">
    <property type="entry name" value="ODR_DC_2_1"/>
    <property type="match status" value="1"/>
</dbReference>
<reference evidence="10 11" key="1">
    <citation type="submission" date="2020-04" db="EMBL/GenBank/DDBJ databases">
        <title>Description of novel Gluconacetobacter.</title>
        <authorList>
            <person name="Sombolestani A."/>
        </authorList>
    </citation>
    <scope>NUCLEOTIDE SEQUENCE [LARGE SCALE GENOMIC DNA]</scope>
    <source>
        <strain evidence="10 11">LMG 27800</strain>
    </source>
</reference>
<dbReference type="Pfam" id="PF02784">
    <property type="entry name" value="Orn_Arg_deC_N"/>
    <property type="match status" value="1"/>
</dbReference>
<comment type="caution">
    <text evidence="10">The sequence shown here is derived from an EMBL/GenBank/DDBJ whole genome shotgun (WGS) entry which is preliminary data.</text>
</comment>
<feature type="binding site" evidence="5">
    <location>
        <position position="263"/>
    </location>
    <ligand>
        <name>pyridoxal 5'-phosphate</name>
        <dbReference type="ChEBI" id="CHEBI:597326"/>
    </ligand>
</feature>
<dbReference type="RefSeq" id="WP_182950854.1">
    <property type="nucleotide sequence ID" value="NZ_JABEQK010000014.1"/>
</dbReference>
<evidence type="ECO:0000256" key="8">
    <source>
        <dbReference type="RuleBase" id="RU003738"/>
    </source>
</evidence>
<organism evidence="10 11">
    <name type="scientific">Gluconacetobacter takamatsuzukensis</name>
    <dbReference type="NCBI Taxonomy" id="1286190"/>
    <lineage>
        <taxon>Bacteria</taxon>
        <taxon>Pseudomonadati</taxon>
        <taxon>Pseudomonadota</taxon>
        <taxon>Alphaproteobacteria</taxon>
        <taxon>Acetobacterales</taxon>
        <taxon>Acetobacteraceae</taxon>
        <taxon>Gluconacetobacter</taxon>
    </lineage>
</organism>
<dbReference type="GO" id="GO:0030170">
    <property type="term" value="F:pyridoxal phosphate binding"/>
    <property type="evidence" value="ECO:0007669"/>
    <property type="project" value="UniProtKB-UniRule"/>
</dbReference>
<dbReference type="AlphaFoldDB" id="A0A7W4KGA4"/>
<comment type="similarity">
    <text evidence="5">Belongs to the Orn/Lys/Arg decarboxylase class-II family. LysA subfamily.</text>
</comment>
<evidence type="ECO:0000256" key="3">
    <source>
        <dbReference type="ARBA" id="ARBA00022898"/>
    </source>
</evidence>
<dbReference type="GO" id="GO:0009089">
    <property type="term" value="P:lysine biosynthetic process via diaminopimelate"/>
    <property type="evidence" value="ECO:0007669"/>
    <property type="project" value="UniProtKB-UniRule"/>
</dbReference>
<comment type="subunit">
    <text evidence="5">Homodimer.</text>
</comment>
<dbReference type="GO" id="GO:0008836">
    <property type="term" value="F:diaminopimelate decarboxylase activity"/>
    <property type="evidence" value="ECO:0007669"/>
    <property type="project" value="UniProtKB-UniRule"/>
</dbReference>
<protein>
    <recommendedName>
        <fullName evidence="5 6">Diaminopimelate decarboxylase</fullName>
        <shortName evidence="5">DAP decarboxylase</shortName>
        <shortName evidence="5">DAPDC</shortName>
        <ecNumber evidence="5 6">4.1.1.20</ecNumber>
    </recommendedName>
</protein>
<comment type="cofactor">
    <cofactor evidence="1 5 7 8">
        <name>pyridoxal 5'-phosphate</name>
        <dbReference type="ChEBI" id="CHEBI:597326"/>
    </cofactor>
</comment>
<evidence type="ECO:0000256" key="2">
    <source>
        <dbReference type="ARBA" id="ARBA00022793"/>
    </source>
</evidence>
<keyword evidence="3 5" id="KW-0663">Pyridoxal phosphate</keyword>
<dbReference type="HAMAP" id="MF_02120">
    <property type="entry name" value="LysA"/>
    <property type="match status" value="1"/>
</dbReference>
<feature type="binding site" evidence="5">
    <location>
        <position position="399"/>
    </location>
    <ligand>
        <name>pyridoxal 5'-phosphate</name>
        <dbReference type="ChEBI" id="CHEBI:597326"/>
    </ligand>
</feature>
<dbReference type="InterPro" id="IPR000183">
    <property type="entry name" value="Orn/DAP/Arg_de-COase"/>
</dbReference>
<accession>A0A7W4KGA4</accession>
<dbReference type="FunFam" id="3.20.20.10:FF:000003">
    <property type="entry name" value="Diaminopimelate decarboxylase"/>
    <property type="match status" value="1"/>
</dbReference>
<keyword evidence="5 8" id="KW-0457">Lysine biosynthesis</keyword>
<dbReference type="PANTHER" id="PTHR43727:SF2">
    <property type="entry name" value="GROUP IV DECARBOXYLASE"/>
    <property type="match status" value="1"/>
</dbReference>
<evidence type="ECO:0000256" key="5">
    <source>
        <dbReference type="HAMAP-Rule" id="MF_02120"/>
    </source>
</evidence>
<dbReference type="Gene3D" id="3.20.20.10">
    <property type="entry name" value="Alanine racemase"/>
    <property type="match status" value="1"/>
</dbReference>
<comment type="pathway">
    <text evidence="5 8">Amino-acid biosynthesis; L-lysine biosynthesis via DAP pathway; L-lysine from DL-2,6-diaminopimelate: step 1/1.</text>
</comment>
<dbReference type="Proteomes" id="UP000540556">
    <property type="component" value="Unassembled WGS sequence"/>
</dbReference>
<gene>
    <name evidence="5 10" type="primary">lysA</name>
    <name evidence="10" type="ORF">HLH27_15025</name>
</gene>
<dbReference type="NCBIfam" id="TIGR01048">
    <property type="entry name" value="lysA"/>
    <property type="match status" value="1"/>
</dbReference>
<dbReference type="InterPro" id="IPR009006">
    <property type="entry name" value="Ala_racemase/Decarboxylase_C"/>
</dbReference>
<dbReference type="Gene3D" id="2.40.37.10">
    <property type="entry name" value="Lyase, Ornithine Decarboxylase, Chain A, domain 1"/>
    <property type="match status" value="1"/>
</dbReference>
<feature type="binding site" evidence="5">
    <location>
        <position position="338"/>
    </location>
    <ligand>
        <name>substrate</name>
    </ligand>
</feature>
<feature type="modified residue" description="N6-(pyridoxal phosphate)lysine" evidence="5 7">
    <location>
        <position position="84"/>
    </location>
</feature>
<evidence type="ECO:0000313" key="10">
    <source>
        <dbReference type="EMBL" id="MBB2206315.1"/>
    </source>
</evidence>
<dbReference type="InterPro" id="IPR022644">
    <property type="entry name" value="De-COase2_N"/>
</dbReference>
<evidence type="ECO:0000256" key="6">
    <source>
        <dbReference type="NCBIfam" id="TIGR01048"/>
    </source>
</evidence>
<feature type="domain" description="Orn/DAP/Arg decarboxylase 2 N-terminal" evidence="9">
    <location>
        <begin position="77"/>
        <end position="303"/>
    </location>
</feature>